<evidence type="ECO:0000256" key="4">
    <source>
        <dbReference type="ARBA" id="ARBA00022989"/>
    </source>
</evidence>
<dbReference type="EMBL" id="CP000950">
    <property type="protein sequence ID" value="ACA69455.1"/>
    <property type="molecule type" value="Genomic_DNA"/>
</dbReference>
<evidence type="ECO:0000256" key="2">
    <source>
        <dbReference type="ARBA" id="ARBA00022475"/>
    </source>
</evidence>
<feature type="transmembrane region" description="Helical" evidence="6">
    <location>
        <begin position="40"/>
        <end position="60"/>
    </location>
</feature>
<gene>
    <name evidence="7" type="ordered locus">YPK_3186</name>
</gene>
<dbReference type="KEGG" id="ypy:YPK_3186"/>
<keyword evidence="4 6" id="KW-1133">Transmembrane helix</keyword>
<dbReference type="PATRIC" id="fig|502800.11.peg.3913"/>
<evidence type="ECO:0000256" key="6">
    <source>
        <dbReference type="SAM" id="Phobius"/>
    </source>
</evidence>
<feature type="transmembrane region" description="Helical" evidence="6">
    <location>
        <begin position="304"/>
        <end position="323"/>
    </location>
</feature>
<keyword evidence="3 6" id="KW-0812">Transmembrane</keyword>
<name>A0A0H3B6V2_YERPY</name>
<evidence type="ECO:0000256" key="5">
    <source>
        <dbReference type="ARBA" id="ARBA00023136"/>
    </source>
</evidence>
<keyword evidence="7" id="KW-0808">Transferase</keyword>
<feature type="transmembrane region" description="Helical" evidence="6">
    <location>
        <begin position="339"/>
        <end position="357"/>
    </location>
</feature>
<reference evidence="7" key="1">
    <citation type="submission" date="2008-02" db="EMBL/GenBank/DDBJ databases">
        <title>Complete sequence of Yersinia pseudotuberculosis YPIII.</title>
        <authorList>
            <consortium name="US DOE Joint Genome Institute"/>
            <person name="Challacombe J.F."/>
            <person name="Bruce D."/>
            <person name="Detter J.C."/>
            <person name="Green L."/>
            <person name="Land M."/>
            <person name="Munk C."/>
            <person name="Lindler L.E."/>
            <person name="Nikolich M.P."/>
            <person name="Brettin T."/>
        </authorList>
    </citation>
    <scope>NUCLEOTIDE SEQUENCE</scope>
    <source>
        <strain evidence="7">YPIII</strain>
    </source>
</reference>
<keyword evidence="5 6" id="KW-0472">Membrane</keyword>
<evidence type="ECO:0000313" key="7">
    <source>
        <dbReference type="EMBL" id="ACA69455.1"/>
    </source>
</evidence>
<sequence precursor="true">MRIPTHLLTAFSSWGSRAVSSLTQILSIGYLIDILGEQNYAMFVLLSGLIAWGTIADFGLGYSLQNFISEQRSVNANYSEYIVASVSLMSIGFILLTFLLWPLSNLIVPFYLQGFDSEKVPDKAILLYTSLFIFSITYFGAVIYRVWFAENKGILVNIISASISLIGFLSLIIISNANLGYSFYLIIFSFLGPAAIIPFVLLFGRFFKEIKKCHRIRSDIIKPIVRRASGFLIFSILTTIIIQTDYIVMSQVLKPSEIITYSVLMKIFGIVFFVFSALLQALWPVCVEYRVQGKWVQLNNLIKLYILLGVIFVIACSIGFYIFRMEIIGMISHNLDPNIKWTIIALFCVYYILRIWSETFSMLLQSMNFLRPLWYLLPIQALLNLFLQWNLSKEYGMQGMLIGVITSFALTTVIFLPLIYSNRIGKMKVLNNPSY</sequence>
<feature type="transmembrane region" description="Helical" evidence="6">
    <location>
        <begin position="399"/>
        <end position="420"/>
    </location>
</feature>
<accession>A0A0H3B6V2</accession>
<dbReference type="PANTHER" id="PTHR30250">
    <property type="entry name" value="PST FAMILY PREDICTED COLANIC ACID TRANSPORTER"/>
    <property type="match status" value="1"/>
</dbReference>
<feature type="transmembrane region" description="Helical" evidence="6">
    <location>
        <begin position="369"/>
        <end position="387"/>
    </location>
</feature>
<feature type="transmembrane region" description="Helical" evidence="6">
    <location>
        <begin position="224"/>
        <end position="243"/>
    </location>
</feature>
<proteinExistence type="predicted"/>
<dbReference type="CDD" id="cd12082">
    <property type="entry name" value="MATE_like"/>
    <property type="match status" value="1"/>
</dbReference>
<feature type="transmembrane region" description="Helical" evidence="6">
    <location>
        <begin position="181"/>
        <end position="203"/>
    </location>
</feature>
<evidence type="ECO:0000256" key="3">
    <source>
        <dbReference type="ARBA" id="ARBA00022692"/>
    </source>
</evidence>
<organism evidence="7">
    <name type="scientific">Yersinia pseudotuberculosis serotype O:3 (strain YPIII)</name>
    <dbReference type="NCBI Taxonomy" id="502800"/>
    <lineage>
        <taxon>Bacteria</taxon>
        <taxon>Pseudomonadati</taxon>
        <taxon>Pseudomonadota</taxon>
        <taxon>Gammaproteobacteria</taxon>
        <taxon>Enterobacterales</taxon>
        <taxon>Yersiniaceae</taxon>
        <taxon>Yersinia</taxon>
    </lineage>
</organism>
<comment type="subcellular location">
    <subcellularLocation>
        <location evidence="1">Cell membrane</location>
        <topology evidence="1">Multi-pass membrane protein</topology>
    </subcellularLocation>
</comment>
<dbReference type="InterPro" id="IPR050833">
    <property type="entry name" value="Poly_Biosynth_Transport"/>
</dbReference>
<protein>
    <submittedName>
        <fullName evidence="7">LPS side chain defect: putative O-antigen transferase</fullName>
    </submittedName>
</protein>
<dbReference type="RefSeq" id="WP_012304492.1">
    <property type="nucleotide sequence ID" value="NZ_CP009792.1"/>
</dbReference>
<keyword evidence="2" id="KW-1003">Cell membrane</keyword>
<dbReference type="GO" id="GO:0016740">
    <property type="term" value="F:transferase activity"/>
    <property type="evidence" value="ECO:0007669"/>
    <property type="project" value="UniProtKB-KW"/>
</dbReference>
<evidence type="ECO:0000256" key="1">
    <source>
        <dbReference type="ARBA" id="ARBA00004651"/>
    </source>
</evidence>
<feature type="transmembrane region" description="Helical" evidence="6">
    <location>
        <begin position="154"/>
        <end position="175"/>
    </location>
</feature>
<dbReference type="GO" id="GO:0005886">
    <property type="term" value="C:plasma membrane"/>
    <property type="evidence" value="ECO:0007669"/>
    <property type="project" value="UniProtKB-SubCell"/>
</dbReference>
<dbReference type="PANTHER" id="PTHR30250:SF11">
    <property type="entry name" value="O-ANTIGEN TRANSPORTER-RELATED"/>
    <property type="match status" value="1"/>
</dbReference>
<feature type="transmembrane region" description="Helical" evidence="6">
    <location>
        <begin position="81"/>
        <end position="104"/>
    </location>
</feature>
<feature type="transmembrane region" description="Helical" evidence="6">
    <location>
        <begin position="263"/>
        <end position="283"/>
    </location>
</feature>
<feature type="transmembrane region" description="Helical" evidence="6">
    <location>
        <begin position="124"/>
        <end position="147"/>
    </location>
</feature>
<dbReference type="AlphaFoldDB" id="A0A0H3B6V2"/>